<feature type="region of interest" description="Disordered" evidence="4">
    <location>
        <begin position="334"/>
        <end position="375"/>
    </location>
</feature>
<feature type="region of interest" description="Disordered" evidence="4">
    <location>
        <begin position="687"/>
        <end position="730"/>
    </location>
</feature>
<evidence type="ECO:0000259" key="6">
    <source>
        <dbReference type="PROSITE" id="PS51843"/>
    </source>
</evidence>
<feature type="compositionally biased region" description="Low complexity" evidence="4">
    <location>
        <begin position="708"/>
        <end position="730"/>
    </location>
</feature>
<feature type="domain" description="NR LBD" evidence="6">
    <location>
        <begin position="350"/>
        <end position="863"/>
    </location>
</feature>
<keyword evidence="1" id="KW-0805">Transcription regulation</keyword>
<keyword evidence="8" id="KW-1185">Reference proteome</keyword>
<dbReference type="Proteomes" id="UP000784294">
    <property type="component" value="Unassembled WGS sequence"/>
</dbReference>
<comment type="caution">
    <text evidence="7">The sequence shown here is derived from an EMBL/GenBank/DDBJ whole genome shotgun (WGS) entry which is preliminary data.</text>
</comment>
<feature type="region of interest" description="Disordered" evidence="4">
    <location>
        <begin position="28"/>
        <end position="124"/>
    </location>
</feature>
<dbReference type="OrthoDB" id="5873264at2759"/>
<organism evidence="7 8">
    <name type="scientific">Protopolystoma xenopodis</name>
    <dbReference type="NCBI Taxonomy" id="117903"/>
    <lineage>
        <taxon>Eukaryota</taxon>
        <taxon>Metazoa</taxon>
        <taxon>Spiralia</taxon>
        <taxon>Lophotrochozoa</taxon>
        <taxon>Platyhelminthes</taxon>
        <taxon>Monogenea</taxon>
        <taxon>Polyopisthocotylea</taxon>
        <taxon>Polystomatidea</taxon>
        <taxon>Polystomatidae</taxon>
        <taxon>Protopolystoma</taxon>
    </lineage>
</organism>
<dbReference type="InterPro" id="IPR050274">
    <property type="entry name" value="Nuclear_hormone_rcpt_NR2"/>
</dbReference>
<accession>A0A3S5FBP0</accession>
<evidence type="ECO:0000313" key="7">
    <source>
        <dbReference type="EMBL" id="VEL07407.1"/>
    </source>
</evidence>
<proteinExistence type="predicted"/>
<evidence type="ECO:0000256" key="4">
    <source>
        <dbReference type="SAM" id="MobiDB-lite"/>
    </source>
</evidence>
<feature type="compositionally biased region" description="Low complexity" evidence="4">
    <location>
        <begin position="687"/>
        <end position="701"/>
    </location>
</feature>
<dbReference type="PANTHER" id="PTHR24083">
    <property type="entry name" value="NUCLEAR HORMONE RECEPTOR"/>
    <property type="match status" value="1"/>
</dbReference>
<keyword evidence="5" id="KW-0732">Signal</keyword>
<evidence type="ECO:0000256" key="3">
    <source>
        <dbReference type="ARBA" id="ARBA00023170"/>
    </source>
</evidence>
<dbReference type="Gene3D" id="1.10.565.10">
    <property type="entry name" value="Retinoid X Receptor"/>
    <property type="match status" value="1"/>
</dbReference>
<evidence type="ECO:0000256" key="2">
    <source>
        <dbReference type="ARBA" id="ARBA00023163"/>
    </source>
</evidence>
<dbReference type="PROSITE" id="PS51843">
    <property type="entry name" value="NR_LBD"/>
    <property type="match status" value="1"/>
</dbReference>
<protein>
    <recommendedName>
        <fullName evidence="6">NR LBD domain-containing protein</fullName>
    </recommendedName>
</protein>
<evidence type="ECO:0000256" key="1">
    <source>
        <dbReference type="ARBA" id="ARBA00023015"/>
    </source>
</evidence>
<reference evidence="7" key="1">
    <citation type="submission" date="2018-11" db="EMBL/GenBank/DDBJ databases">
        <authorList>
            <consortium name="Pathogen Informatics"/>
        </authorList>
    </citation>
    <scope>NUCLEOTIDE SEQUENCE</scope>
</reference>
<dbReference type="InterPro" id="IPR035500">
    <property type="entry name" value="NHR-like_dom_sf"/>
</dbReference>
<feature type="compositionally biased region" description="Low complexity" evidence="4">
    <location>
        <begin position="28"/>
        <end position="47"/>
    </location>
</feature>
<dbReference type="Pfam" id="PF00104">
    <property type="entry name" value="Hormone_recep"/>
    <property type="match status" value="1"/>
</dbReference>
<dbReference type="EMBL" id="CAAALY010001679">
    <property type="protein sequence ID" value="VEL07407.1"/>
    <property type="molecule type" value="Genomic_DNA"/>
</dbReference>
<gene>
    <name evidence="7" type="ORF">PXEA_LOCUS847</name>
</gene>
<evidence type="ECO:0000313" key="8">
    <source>
        <dbReference type="Proteomes" id="UP000784294"/>
    </source>
</evidence>
<feature type="compositionally biased region" description="Low complexity" evidence="4">
    <location>
        <begin position="590"/>
        <end position="608"/>
    </location>
</feature>
<keyword evidence="2" id="KW-0804">Transcription</keyword>
<evidence type="ECO:0000256" key="5">
    <source>
        <dbReference type="SAM" id="SignalP"/>
    </source>
</evidence>
<dbReference type="InterPro" id="IPR000536">
    <property type="entry name" value="Nucl_hrmn_rcpt_lig-bd"/>
</dbReference>
<feature type="signal peptide" evidence="5">
    <location>
        <begin position="1"/>
        <end position="18"/>
    </location>
</feature>
<dbReference type="SUPFAM" id="SSF48508">
    <property type="entry name" value="Nuclear receptor ligand-binding domain"/>
    <property type="match status" value="2"/>
</dbReference>
<feature type="region of interest" description="Disordered" evidence="4">
    <location>
        <begin position="576"/>
        <end position="633"/>
    </location>
</feature>
<sequence>MLVYFLINFLVPLRLLSAVQEERQHQLATSANSTAVTSSSLNTSVSAPTGSSVDTTKLIGPRHIVNRGPIERSSSTSSSSSSPSSSSSTSAPSTSPVSVSAGGSSVSPTRSTSQPNVFPHPAAVGGPSLPNGILSRSALSSSTPGPPITIAPTCFTPISSPASTTLSSVASVSSDAAVSDSVPHILRITPCYKTSDCSSSSSSSSSCASQLSSNASFVNISAQSSTTPTSITVALRTPNISESTKMMPVTRVINQPNWSLPQDQLPNISPRYAYSSSFNCPISSPVVGEEKEEEEPDCLMALLMRIRDAELHWLTQISRPLALPPRLNQFQSGFKDSNTASSGANTSLRPHSCNESGSYKSEAQTLPQTPTLSTGPNLPSSFRHLKRHYLCLLHELVVWARALPWFSDLSNHDQLILLQSGWIELLLAQLAYRLSLDTSEPGSLTASSSAVSNIVRPGYFSLLGSEIGMATNAPERRLLLSLLAVDEADLVALLRHNRRLHLRLKRPLPHLRQDGKTVNILSSLTSKSTLKPELECRVGGGENENKMTISNMVGESKHACWSEKRKSDEVSMKLAKRTPECGSGDALADRSTFSPSRSLSRSRSRSPPAANRDQHHFPYRQQLEASESRQNFDDQVTPQRLMACLLSGGEPGEAEFPLPVGSTAHPQLGSKFNWPRFQSDVVVSTTTTTSSGSCLPSGQSSYTSGVTSLPSESTCSEGSSPSLKNPPSSSVDLFQPCPLMRLIQQHHQQSSLVSRSVAPCEPLSGQSSPRGPLCTASSCDRRPAVQLEQPQRQPNSLAGSAIASSRYEASGTIESDKWTALQAAFDQFMTDVATKLYDLRVDATEIGCIRVIVLLNPGEGRGS</sequence>
<dbReference type="AlphaFoldDB" id="A0A3S5FBP0"/>
<feature type="chain" id="PRO_5018593635" description="NR LBD domain-containing protein" evidence="5">
    <location>
        <begin position="19"/>
        <end position="863"/>
    </location>
</feature>
<name>A0A3S5FBP0_9PLAT</name>
<feature type="compositionally biased region" description="Low complexity" evidence="4">
    <location>
        <begin position="73"/>
        <end position="109"/>
    </location>
</feature>
<keyword evidence="3" id="KW-0675">Receptor</keyword>